<name>S4RBR7_PETMA</name>
<feature type="region of interest" description="Disordered" evidence="1">
    <location>
        <begin position="810"/>
        <end position="866"/>
    </location>
</feature>
<dbReference type="GO" id="GO:0003713">
    <property type="term" value="F:transcription coactivator activity"/>
    <property type="evidence" value="ECO:0007669"/>
    <property type="project" value="TreeGrafter"/>
</dbReference>
<dbReference type="GO" id="GO:0008013">
    <property type="term" value="F:beta-catenin binding"/>
    <property type="evidence" value="ECO:0007669"/>
    <property type="project" value="InterPro"/>
</dbReference>
<dbReference type="InterPro" id="IPR051647">
    <property type="entry name" value="Mediator_comp_sub12"/>
</dbReference>
<evidence type="ECO:0000259" key="2">
    <source>
        <dbReference type="Pfam" id="PF12144"/>
    </source>
</evidence>
<dbReference type="PANTHER" id="PTHR46007">
    <property type="entry name" value="MEDIATOR OF RNA POLYMERASE II TRANSCRIPTION SUBUNIT 12"/>
    <property type="match status" value="1"/>
</dbReference>
<feature type="region of interest" description="Disordered" evidence="1">
    <location>
        <begin position="608"/>
        <end position="645"/>
    </location>
</feature>
<dbReference type="InterPro" id="IPR021989">
    <property type="entry name" value="Mediator_Med12_catenin-bd"/>
</dbReference>
<dbReference type="GeneTree" id="ENSGT00440000037505"/>
<dbReference type="Pfam" id="PF12144">
    <property type="entry name" value="Med12-PQL"/>
    <property type="match status" value="1"/>
</dbReference>
<dbReference type="GO" id="GO:0016592">
    <property type="term" value="C:mediator complex"/>
    <property type="evidence" value="ECO:0007669"/>
    <property type="project" value="InterPro"/>
</dbReference>
<feature type="compositionally biased region" description="Pro residues" evidence="1">
    <location>
        <begin position="468"/>
        <end position="485"/>
    </location>
</feature>
<reference evidence="3" key="1">
    <citation type="submission" date="2025-08" db="UniProtKB">
        <authorList>
            <consortium name="Ensembl"/>
        </authorList>
    </citation>
    <scope>IDENTIFICATION</scope>
</reference>
<dbReference type="PANTHER" id="PTHR46007:SF11">
    <property type="entry name" value="MEDIATOR OF RNA POLYMERASE II TRANSCRIPTION SUBUNIT 12"/>
    <property type="match status" value="1"/>
</dbReference>
<proteinExistence type="predicted"/>
<feature type="compositionally biased region" description="Low complexity" evidence="1">
    <location>
        <begin position="624"/>
        <end position="645"/>
    </location>
</feature>
<accession>S4RBR7</accession>
<evidence type="ECO:0000256" key="1">
    <source>
        <dbReference type="SAM" id="MobiDB-lite"/>
    </source>
</evidence>
<protein>
    <recommendedName>
        <fullName evidence="2">Mediator complex subunit Med12 catenin-binding domain-containing protein</fullName>
    </recommendedName>
</protein>
<feature type="compositionally biased region" description="Pro residues" evidence="1">
    <location>
        <begin position="613"/>
        <end position="623"/>
    </location>
</feature>
<reference evidence="3" key="2">
    <citation type="submission" date="2025-09" db="UniProtKB">
        <authorList>
            <consortium name="Ensembl"/>
        </authorList>
    </citation>
    <scope>IDENTIFICATION</scope>
</reference>
<feature type="compositionally biased region" description="Low complexity" evidence="1">
    <location>
        <begin position="852"/>
        <end position="866"/>
    </location>
</feature>
<sequence>DKDLLLDPLLSNKQAQHLLQLICYPHGLPDAQDSDNPQRQRIKRILQHLDQWTLRQSWLELQLMIKQCHNSVSSQRVQEMNNLLENIAKVTIEVFQQSAEMNSSSNLMSLGLLGHGGGGPGTGVGSSDAAQNAAAAAKKKPFLSSPRVITLPGGVWGKAKRKKHTSMEEWGGAGSNKEWDVCVSARARCVRRSMSLLSQQPFLSLVLTCLKGQDEQRESLLTSLQNQVNQIVSNWQEERYQDDMKARQMMHEALQLRLNLVGGMFDTVQRSSQCTTEWAVLLLQIVSTGTVDVQTNNELFTTVLDMIGVLLKNLKTIPKYLPFVQRGGVHYSRHMYSRSTGIDAEKKKELGDKRSESIDKLRQLLPLPKQTVDIITCEPMGSLIDTKGNKIAGFDSIDKKQGLQVSTKQKVSPWDMFEGQKNPAPLSWAWFGAARVERRAPRYEEQHRLLLYHTHAHPRPLAYYLHPIPLPPEPQEVEPPAPPSAGPVGGGADGDRKQAEASVEAAKPPEEDKKPKNTRKRKKPSQKEEYPQNSYNRMPPFGTIPPPQMMHTTHPPYQGLGYTTMNQPLQTNYYTPSQPLAPGGPRIDTSRPFPGANTKQLLTDMLMRRGSLPQPPGPGPGMPPHQQQAQAQNQQQQQQHQQQMMHMKMIQRHTLMRHPAQMRPFAQQGQAMGQGAIYSQPVRQPNPLAQYSAMQQPAQAMSQGYGAFSAGGGGGGNGGAGAAGASGAPMVVSGQHGSQTALLSPGYTGQPYQAGPAPYVHQQAPAAYPRNLQNTPRLSHQPMQQGGMLSSIEQVPTGPMHSGMAQMTPEMRHRQLPQQQAPQPAQQPPMGMQPIQQQQTMSVNRVPPQYSRTQRLDLQQTQQQQQTAALVRQLQKQLSS</sequence>
<feature type="region of interest" description="Disordered" evidence="1">
    <location>
        <begin position="466"/>
        <end position="541"/>
    </location>
</feature>
<organism evidence="3">
    <name type="scientific">Petromyzon marinus</name>
    <name type="common">Sea lamprey</name>
    <dbReference type="NCBI Taxonomy" id="7757"/>
    <lineage>
        <taxon>Eukaryota</taxon>
        <taxon>Metazoa</taxon>
        <taxon>Chordata</taxon>
        <taxon>Craniata</taxon>
        <taxon>Vertebrata</taxon>
        <taxon>Cyclostomata</taxon>
        <taxon>Hyperoartia</taxon>
        <taxon>Petromyzontiformes</taxon>
        <taxon>Petromyzontidae</taxon>
        <taxon>Petromyzon</taxon>
    </lineage>
</organism>
<dbReference type="AlphaFoldDB" id="S4RBR7"/>
<dbReference type="Ensembl" id="ENSPMAT00000002660.1">
    <property type="protein sequence ID" value="ENSPMAP00000002648.1"/>
    <property type="gene ID" value="ENSPMAG00000002411.1"/>
</dbReference>
<feature type="domain" description="Mediator complex subunit Med12 catenin-binding" evidence="2">
    <location>
        <begin position="548"/>
        <end position="784"/>
    </location>
</feature>
<feature type="compositionally biased region" description="Low complexity" evidence="1">
    <location>
        <begin position="816"/>
        <end position="839"/>
    </location>
</feature>
<evidence type="ECO:0000313" key="3">
    <source>
        <dbReference type="Ensembl" id="ENSPMAP00000002648.1"/>
    </source>
</evidence>
<dbReference type="GO" id="GO:0045944">
    <property type="term" value="P:positive regulation of transcription by RNA polymerase II"/>
    <property type="evidence" value="ECO:0007669"/>
    <property type="project" value="TreeGrafter"/>
</dbReference>